<evidence type="ECO:0000313" key="8">
    <source>
        <dbReference type="Proteomes" id="UP001595539"/>
    </source>
</evidence>
<feature type="transmembrane region" description="Helical" evidence="6">
    <location>
        <begin position="82"/>
        <end position="98"/>
    </location>
</feature>
<evidence type="ECO:0000256" key="4">
    <source>
        <dbReference type="ARBA" id="ARBA00023136"/>
    </source>
</evidence>
<keyword evidence="4 6" id="KW-0472">Membrane</keyword>
<sequence length="203" mass="21740">MKDEHRSAAPPLMRRSATPAPVASDLPRPRGRGGQAALLIVLALTAKLAFLAVLQRPLGCDCSQIWALPGDVRLNSRTVLDPYSLLHLIFGAVLVKLVRWKRPDWSLWTLLAAVIVSGTIWEIVENLPVSIAMFGYSAGDPLAYHGDSVANSMADTVIATLGAVLALPLAGWLVALIAVAGEVLLSLWVGDGFLITLWRAFGN</sequence>
<evidence type="ECO:0000256" key="6">
    <source>
        <dbReference type="SAM" id="Phobius"/>
    </source>
</evidence>
<accession>A0ABV7UAY2</accession>
<evidence type="ECO:0000256" key="2">
    <source>
        <dbReference type="ARBA" id="ARBA00022692"/>
    </source>
</evidence>
<protein>
    <submittedName>
        <fullName evidence="7">DUF2585 family protein</fullName>
    </submittedName>
</protein>
<keyword evidence="1" id="KW-1003">Cell membrane</keyword>
<dbReference type="InterPro" id="IPR019691">
    <property type="entry name" value="DUF2585"/>
</dbReference>
<keyword evidence="3 6" id="KW-1133">Transmembrane helix</keyword>
<keyword evidence="8" id="KW-1185">Reference proteome</keyword>
<name>A0ABV7UAY2_9RHOB</name>
<evidence type="ECO:0000313" key="7">
    <source>
        <dbReference type="EMBL" id="MFC3632069.1"/>
    </source>
</evidence>
<feature type="region of interest" description="Disordered" evidence="5">
    <location>
        <begin position="1"/>
        <end position="30"/>
    </location>
</feature>
<evidence type="ECO:0000256" key="5">
    <source>
        <dbReference type="SAM" id="MobiDB-lite"/>
    </source>
</evidence>
<feature type="transmembrane region" description="Helical" evidence="6">
    <location>
        <begin position="36"/>
        <end position="54"/>
    </location>
</feature>
<proteinExistence type="predicted"/>
<organism evidence="7 8">
    <name type="scientific">Paracoccus angustae</name>
    <dbReference type="NCBI Taxonomy" id="1671480"/>
    <lineage>
        <taxon>Bacteria</taxon>
        <taxon>Pseudomonadati</taxon>
        <taxon>Pseudomonadota</taxon>
        <taxon>Alphaproteobacteria</taxon>
        <taxon>Rhodobacterales</taxon>
        <taxon>Paracoccaceae</taxon>
        <taxon>Paracoccus</taxon>
    </lineage>
</organism>
<feature type="transmembrane region" description="Helical" evidence="6">
    <location>
        <begin position="157"/>
        <end position="176"/>
    </location>
</feature>
<evidence type="ECO:0000256" key="1">
    <source>
        <dbReference type="ARBA" id="ARBA00022475"/>
    </source>
</evidence>
<feature type="transmembrane region" description="Helical" evidence="6">
    <location>
        <begin position="183"/>
        <end position="201"/>
    </location>
</feature>
<dbReference type="Pfam" id="PF10755">
    <property type="entry name" value="DUF2585"/>
    <property type="match status" value="1"/>
</dbReference>
<comment type="caution">
    <text evidence="7">The sequence shown here is derived from an EMBL/GenBank/DDBJ whole genome shotgun (WGS) entry which is preliminary data.</text>
</comment>
<keyword evidence="2 6" id="KW-0812">Transmembrane</keyword>
<evidence type="ECO:0000256" key="3">
    <source>
        <dbReference type="ARBA" id="ARBA00022989"/>
    </source>
</evidence>
<dbReference type="Proteomes" id="UP001595539">
    <property type="component" value="Unassembled WGS sequence"/>
</dbReference>
<feature type="transmembrane region" description="Helical" evidence="6">
    <location>
        <begin position="105"/>
        <end position="124"/>
    </location>
</feature>
<dbReference type="EMBL" id="JBHRXY010000065">
    <property type="protein sequence ID" value="MFC3632069.1"/>
    <property type="molecule type" value="Genomic_DNA"/>
</dbReference>
<reference evidence="8" key="1">
    <citation type="journal article" date="2019" name="Int. J. Syst. Evol. Microbiol.">
        <title>The Global Catalogue of Microorganisms (GCM) 10K type strain sequencing project: providing services to taxonomists for standard genome sequencing and annotation.</title>
        <authorList>
            <consortium name="The Broad Institute Genomics Platform"/>
            <consortium name="The Broad Institute Genome Sequencing Center for Infectious Disease"/>
            <person name="Wu L."/>
            <person name="Ma J."/>
        </authorList>
    </citation>
    <scope>NUCLEOTIDE SEQUENCE [LARGE SCALE GENOMIC DNA]</scope>
    <source>
        <strain evidence="8">KCTC 42473</strain>
    </source>
</reference>
<gene>
    <name evidence="7" type="ORF">ACFOM8_21895</name>
</gene>